<dbReference type="Proteomes" id="UP000078070">
    <property type="component" value="Chromosome"/>
</dbReference>
<dbReference type="EMBL" id="CP015839">
    <property type="protein sequence ID" value="ANG63710.1"/>
    <property type="molecule type" value="Genomic_DNA"/>
</dbReference>
<reference evidence="1 2" key="2">
    <citation type="journal article" date="2018" name="Int. J. Syst. Evol. Microbiol.">
        <title>Marinobacterium aestuarii sp. nov., a benzene-degrading marine bacterium isolated from estuary sediment.</title>
        <authorList>
            <person name="Bae S.S."/>
            <person name="Jung J."/>
            <person name="Chung D."/>
            <person name="Baek K."/>
        </authorList>
    </citation>
    <scope>NUCLEOTIDE SEQUENCE [LARGE SCALE GENOMIC DNA]</scope>
    <source>
        <strain evidence="1 2">ST58-10</strain>
    </source>
</reference>
<dbReference type="OrthoDB" id="9763101at2"/>
<dbReference type="InterPro" id="IPR007801">
    <property type="entry name" value="MbnB/TglH/ChrH"/>
</dbReference>
<dbReference type="PANTHER" id="PTHR42194">
    <property type="entry name" value="UPF0276 PROTEIN HI_1600"/>
    <property type="match status" value="1"/>
</dbReference>
<dbReference type="STRING" id="1821621.A8C75_15295"/>
<dbReference type="NCBIfam" id="NF003818">
    <property type="entry name" value="PRK05409.1"/>
    <property type="match status" value="1"/>
</dbReference>
<dbReference type="Pfam" id="PF05114">
    <property type="entry name" value="MbnB_TglH_ChrH"/>
    <property type="match status" value="1"/>
</dbReference>
<dbReference type="RefSeq" id="WP_067384245.1">
    <property type="nucleotide sequence ID" value="NZ_CP015839.1"/>
</dbReference>
<evidence type="ECO:0000313" key="1">
    <source>
        <dbReference type="EMBL" id="ANG63710.1"/>
    </source>
</evidence>
<sequence length="282" mass="31902">MRETIHWSLAGTGVGLKSCHLDDIINAGEDIRWLEILLDHHLVKGGAALHSLERLRCNYPLTLHGAGLALGSCAPLDMHYLSRIKQMANHLDASWISDHVSFGPLGHCFSHELLPLPYTEEALDHICTRIRQVQEFLGRRILLENPAGYLSFSHSTISEGEFLAEMAQRADCYLLLDINNCYVTQYNLGIDAQQTLARLPASRVREIHLAGFDDRDTYLLDGHNSPVHEPVWALYEQAQQLFTATPTLIEWEHDIPSLPVILADVSRAQQIMQQCIHARRQY</sequence>
<evidence type="ECO:0000313" key="2">
    <source>
        <dbReference type="Proteomes" id="UP000078070"/>
    </source>
</evidence>
<dbReference type="InterPro" id="IPR036237">
    <property type="entry name" value="Xyl_isomerase-like_sf"/>
</dbReference>
<organism evidence="1 2">
    <name type="scientific">Marinobacterium aestuarii</name>
    <dbReference type="NCBI Taxonomy" id="1821621"/>
    <lineage>
        <taxon>Bacteria</taxon>
        <taxon>Pseudomonadati</taxon>
        <taxon>Pseudomonadota</taxon>
        <taxon>Gammaproteobacteria</taxon>
        <taxon>Oceanospirillales</taxon>
        <taxon>Oceanospirillaceae</taxon>
        <taxon>Marinobacterium</taxon>
    </lineage>
</organism>
<reference evidence="2" key="1">
    <citation type="submission" date="2016-05" db="EMBL/GenBank/DDBJ databases">
        <authorList>
            <person name="Baek K."/>
            <person name="Yang S.-J."/>
        </authorList>
    </citation>
    <scope>NUCLEOTIDE SEQUENCE [LARGE SCALE GENOMIC DNA]</scope>
    <source>
        <strain evidence="2">ST58-10</strain>
    </source>
</reference>
<proteinExistence type="predicted"/>
<dbReference type="KEGG" id="mars:A8C75_15295"/>
<accession>A0A1A9F138</accession>
<keyword evidence="2" id="KW-1185">Reference proteome</keyword>
<dbReference type="AlphaFoldDB" id="A0A1A9F138"/>
<dbReference type="SUPFAM" id="SSF51658">
    <property type="entry name" value="Xylose isomerase-like"/>
    <property type="match status" value="1"/>
</dbReference>
<protein>
    <submittedName>
        <fullName evidence="1">Uncharacterized protein</fullName>
    </submittedName>
</protein>
<gene>
    <name evidence="1" type="ORF">A8C75_15295</name>
</gene>
<name>A0A1A9F138_9GAMM</name>
<dbReference type="PANTHER" id="PTHR42194:SF1">
    <property type="entry name" value="UPF0276 PROTEIN HI_1600"/>
    <property type="match status" value="1"/>
</dbReference>
<dbReference type="Gene3D" id="3.20.20.150">
    <property type="entry name" value="Divalent-metal-dependent TIM barrel enzymes"/>
    <property type="match status" value="1"/>
</dbReference>